<evidence type="ECO:0000313" key="2">
    <source>
        <dbReference type="Proteomes" id="UP000186165"/>
    </source>
</evidence>
<organism evidence="1 2">
    <name type="scientific">Halodesulfurarchaeum formicicum</name>
    <dbReference type="NCBI Taxonomy" id="1873524"/>
    <lineage>
        <taxon>Archaea</taxon>
        <taxon>Methanobacteriati</taxon>
        <taxon>Methanobacteriota</taxon>
        <taxon>Stenosarchaea group</taxon>
        <taxon>Halobacteria</taxon>
        <taxon>Halobacteriales</taxon>
        <taxon>Halobacteriaceae</taxon>
        <taxon>Halodesulfurarchaeum</taxon>
    </lineage>
</organism>
<reference evidence="2" key="1">
    <citation type="submission" date="2016-08" db="EMBL/GenBank/DDBJ databases">
        <title>Discovery of first anaerobic lithoheterotrophic haloarchae widely represented in hypersaline habitats.</title>
        <authorList>
            <person name="Sorokin D.Y."/>
            <person name="Kublanov I.V."/>
            <person name="Roman P."/>
            <person name="Sinninghe Damste J.S."/>
            <person name="Golyshin P.N."/>
            <person name="Rojo D."/>
            <person name="Ciordia S."/>
            <person name="Mena Md.C."/>
            <person name="Ferrer M."/>
            <person name="Smedile F."/>
            <person name="Messina E."/>
            <person name="La Cono V."/>
            <person name="Yakimov M.M."/>
        </authorList>
    </citation>
    <scope>NUCLEOTIDE SEQUENCE [LARGE SCALE GENOMIC DNA]</scope>
    <source>
        <strain evidence="2">HSR6</strain>
    </source>
</reference>
<accession>A0A1J1ABG3</accession>
<dbReference type="Proteomes" id="UP000186165">
    <property type="component" value="Chromosome"/>
</dbReference>
<keyword evidence="2" id="KW-1185">Reference proteome</keyword>
<protein>
    <submittedName>
        <fullName evidence="1">Uncharacterized protein</fullName>
    </submittedName>
</protein>
<dbReference type="KEGG" id="hhsr:HSR6_1025"/>
<gene>
    <name evidence="1" type="ORF">HSR6_1025</name>
</gene>
<dbReference type="AlphaFoldDB" id="A0A1J1ABG3"/>
<name>A0A1J1ABG3_9EURY</name>
<dbReference type="EMBL" id="CP016804">
    <property type="protein sequence ID" value="APE95476.1"/>
    <property type="molecule type" value="Genomic_DNA"/>
</dbReference>
<sequence length="151" mass="17575">MLEVVRTDDPNDWINGVLIFGLTEEEQTQVKMTESVYEFADVRDPKLEFYVDDVTNVDLTAIDRIQLFSKFDTGDQIAATLPRNKTYHSRIITGIEMIDDMYDTDLAKQFYEDFRESTFETAYDSEDPSEFNTVKENDRIMGDPDWSVRGL</sequence>
<proteinExistence type="predicted"/>
<evidence type="ECO:0000313" key="1">
    <source>
        <dbReference type="EMBL" id="APE95476.1"/>
    </source>
</evidence>